<evidence type="ECO:0000256" key="1">
    <source>
        <dbReference type="SAM" id="Coils"/>
    </source>
</evidence>
<evidence type="ECO:0000313" key="3">
    <source>
        <dbReference type="Proteomes" id="UP000049855"/>
    </source>
</evidence>
<dbReference type="SUPFAM" id="SSF58100">
    <property type="entry name" value="Bacterial hemolysins"/>
    <property type="match status" value="1"/>
</dbReference>
<proteinExistence type="predicted"/>
<sequence>MSEQLNQMQNMLEQLIKMVGSNNASIEELRQDVTTIKLRMDSLEVKVDSGFEGLTNMVNLLGEKTDRIEAKLDALNDRTFEHEADIRLLKKVR</sequence>
<accession>A0A0U1L341</accession>
<protein>
    <submittedName>
        <fullName evidence="2">Uncharacterized protein</fullName>
    </submittedName>
</protein>
<keyword evidence="1" id="KW-0175">Coiled coil</keyword>
<dbReference type="EMBL" id="CTRP01000014">
    <property type="protein sequence ID" value="CQR74117.1"/>
    <property type="molecule type" value="Genomic_DNA"/>
</dbReference>
<reference evidence="3" key="1">
    <citation type="submission" date="2015-03" db="EMBL/GenBank/DDBJ databases">
        <authorList>
            <person name="Nijsse Bart"/>
        </authorList>
    </citation>
    <scope>NUCLEOTIDE SEQUENCE [LARGE SCALE GENOMIC DNA]</scope>
</reference>
<dbReference type="RefSeq" id="WP_021170122.1">
    <property type="nucleotide sequence ID" value="NZ_CTRP01000014.1"/>
</dbReference>
<feature type="coiled-coil region" evidence="1">
    <location>
        <begin position="26"/>
        <end position="78"/>
    </location>
</feature>
<name>A0A0U1L341_9FIRM</name>
<dbReference type="AlphaFoldDB" id="A0A0U1L341"/>
<evidence type="ECO:0000313" key="2">
    <source>
        <dbReference type="EMBL" id="CQR74117.1"/>
    </source>
</evidence>
<organism evidence="2 3">
    <name type="scientific">Sporomusa ovata</name>
    <dbReference type="NCBI Taxonomy" id="2378"/>
    <lineage>
        <taxon>Bacteria</taxon>
        <taxon>Bacillati</taxon>
        <taxon>Bacillota</taxon>
        <taxon>Negativicutes</taxon>
        <taxon>Selenomonadales</taxon>
        <taxon>Sporomusaceae</taxon>
        <taxon>Sporomusa</taxon>
    </lineage>
</organism>
<dbReference type="Proteomes" id="UP000049855">
    <property type="component" value="Unassembled WGS sequence"/>
</dbReference>
<gene>
    <name evidence="2" type="ORF">SpAn4DRAFT_0579</name>
</gene>
<keyword evidence="3" id="KW-1185">Reference proteome</keyword>